<feature type="non-terminal residue" evidence="1">
    <location>
        <position position="1"/>
    </location>
</feature>
<dbReference type="AlphaFoldDB" id="A0A146KE89"/>
<sequence length="854" mass="99099">RTFSVIPGNYELIQRFYQMNIINTNRFQQMIAEAYGFYDLEIEAFQFADNEDPERKLKMLGDFVKLMVSIQISDQQIRSPHELMLKQTLAFLIENPKEPISSIHTAFVNSEFYNYDYQEQILQSIATLTKSDIQQQELYSTDILPDHYVISEDGLQLIDLNNAFFAEIPGCVLEYQSLVKDQKLLSQKAKAFLTKEVQDKKFFDEENVIFVATLSFLEEYFFSKYDKSLVTQNELIAALQAAHQFKDNFQFKNLFQQIQKEIQAKEIVVSDFILLLLQNFFTQVEKTVKKVDLKEKMQKLKLKKTDQQLMSMEDEEDEDLEQLDEETIEALTNFEQIGAKCCICSIIDSDQPLCINAFIQPSSLLRKENLESKFEHQLINPSLVYDRRGQIYSSDVKINQQEQICSFNSPIMLQDLNYDIQTSVCVQINSCSHFCHQSCMEKVSSQKIQKCPLCRSMTNCQIPLTEGQDKNLMYKMIVSLVNALYQICLFRQSKVQIDNRYSFVVLNDIPLYTSEQQLKFVQHQKLIHSQESQSDLTFLRNKVVQAILLLIDSSYQNIILQHEQQVQFANALKVSAGLLFCAKWLFDQCCLGAKPIFTPEAEENKFISLLQSDFPGRGLAQFRFHALFKTQQYAQLDFLAQLINLKSLICKTHVQTQFDKIQFSKFKSFLNQIDDEQELNVLIQLNRFCKALSNKNQSEVTLELSAPKLKIHTKSIKNSLPNSTLELSQQKPCGNCRSPVVICVFCQKLLCPRCNNLIEHSKECGLQAAFFCFKKNLFFAFTNQNHCYVQAGPYLSTNHESDILLKKSLNCQLNEDLVQQIDNYVFYGRYFKVDIDSSMVMSFEKVFTILQLEK</sequence>
<gene>
    <name evidence="1" type="ORF">TPC1_13825</name>
</gene>
<accession>A0A146KE89</accession>
<dbReference type="EMBL" id="GDID01002845">
    <property type="protein sequence ID" value="JAP93761.1"/>
    <property type="molecule type" value="Transcribed_RNA"/>
</dbReference>
<name>A0A146KE89_9EUKA</name>
<organism evidence="1">
    <name type="scientific">Trepomonas sp. PC1</name>
    <dbReference type="NCBI Taxonomy" id="1076344"/>
    <lineage>
        <taxon>Eukaryota</taxon>
        <taxon>Metamonada</taxon>
        <taxon>Diplomonadida</taxon>
        <taxon>Hexamitidae</taxon>
        <taxon>Hexamitinae</taxon>
        <taxon>Trepomonas</taxon>
    </lineage>
</organism>
<proteinExistence type="predicted"/>
<protein>
    <submittedName>
        <fullName evidence="1">Zinc finger domain-containing protein</fullName>
    </submittedName>
</protein>
<evidence type="ECO:0000313" key="1">
    <source>
        <dbReference type="EMBL" id="JAP93761.1"/>
    </source>
</evidence>
<reference evidence="1" key="1">
    <citation type="submission" date="2015-07" db="EMBL/GenBank/DDBJ databases">
        <title>Adaptation to a free-living lifestyle via gene acquisitions in the diplomonad Trepomonas sp. PC1.</title>
        <authorList>
            <person name="Xu F."/>
            <person name="Jerlstrom-Hultqvist J."/>
            <person name="Kolisko M."/>
            <person name="Simpson A.G.B."/>
            <person name="Roger A.J."/>
            <person name="Svard S.G."/>
            <person name="Andersson J.O."/>
        </authorList>
    </citation>
    <scope>NUCLEOTIDE SEQUENCE</scope>
    <source>
        <strain evidence="1">PC1</strain>
    </source>
</reference>